<feature type="region of interest" description="Disordered" evidence="9">
    <location>
        <begin position="946"/>
        <end position="966"/>
    </location>
</feature>
<keyword evidence="4 8" id="KW-0067">ATP-binding</keyword>
<dbReference type="GO" id="GO:0008017">
    <property type="term" value="F:microtubule binding"/>
    <property type="evidence" value="ECO:0007669"/>
    <property type="project" value="InterPro"/>
</dbReference>
<feature type="region of interest" description="Disordered" evidence="9">
    <location>
        <begin position="624"/>
        <end position="689"/>
    </location>
</feature>
<evidence type="ECO:0000256" key="9">
    <source>
        <dbReference type="SAM" id="MobiDB-lite"/>
    </source>
</evidence>
<dbReference type="GO" id="GO:0005524">
    <property type="term" value="F:ATP binding"/>
    <property type="evidence" value="ECO:0007669"/>
    <property type="project" value="UniProtKB-UniRule"/>
</dbReference>
<dbReference type="PROSITE" id="PS50067">
    <property type="entry name" value="KINESIN_MOTOR_2"/>
    <property type="match status" value="1"/>
</dbReference>
<feature type="region of interest" description="Disordered" evidence="9">
    <location>
        <begin position="1231"/>
        <end position="1256"/>
    </location>
</feature>
<evidence type="ECO:0000313" key="12">
    <source>
        <dbReference type="RefSeq" id="XP_028269774.1"/>
    </source>
</evidence>
<dbReference type="PANTHER" id="PTHR47971:SF20">
    <property type="entry name" value="KINESIN-LIKE PROTEIN KIF24"/>
    <property type="match status" value="1"/>
</dbReference>
<dbReference type="CDD" id="cd01367">
    <property type="entry name" value="KISc_KIF2_like"/>
    <property type="match status" value="1"/>
</dbReference>
<dbReference type="FunFam" id="3.40.850.10:FF:000012">
    <property type="entry name" value="Kinesin-like protein"/>
    <property type="match status" value="1"/>
</dbReference>
<dbReference type="InterPro" id="IPR027417">
    <property type="entry name" value="P-loop_NTPase"/>
</dbReference>
<feature type="region of interest" description="Disordered" evidence="9">
    <location>
        <begin position="82"/>
        <end position="112"/>
    </location>
</feature>
<name>A0A6P7IZF5_9TELE</name>
<dbReference type="PANTHER" id="PTHR47971">
    <property type="entry name" value="KINESIN-RELATED PROTEIN 6"/>
    <property type="match status" value="1"/>
</dbReference>
<evidence type="ECO:0000256" key="2">
    <source>
        <dbReference type="ARBA" id="ARBA00022701"/>
    </source>
</evidence>
<dbReference type="Proteomes" id="UP000515145">
    <property type="component" value="Chromosome 9"/>
</dbReference>
<keyword evidence="5 8" id="KW-0505">Motor protein</keyword>
<dbReference type="InterPro" id="IPR027640">
    <property type="entry name" value="Kinesin-like_fam"/>
</dbReference>
<dbReference type="InterPro" id="IPR019821">
    <property type="entry name" value="Kinesin_motor_CS"/>
</dbReference>
<evidence type="ECO:0000256" key="8">
    <source>
        <dbReference type="PROSITE-ProRule" id="PRU00283"/>
    </source>
</evidence>
<accession>A0A6P7IZF5</accession>
<evidence type="ECO:0000256" key="5">
    <source>
        <dbReference type="ARBA" id="ARBA00023175"/>
    </source>
</evidence>
<proteinExistence type="inferred from homology"/>
<feature type="compositionally biased region" description="Basic residues" evidence="9">
    <location>
        <begin position="629"/>
        <end position="638"/>
    </location>
</feature>
<dbReference type="GO" id="GO:0007018">
    <property type="term" value="P:microtubule-based movement"/>
    <property type="evidence" value="ECO:0007669"/>
    <property type="project" value="InterPro"/>
</dbReference>
<sequence>MSLCLYECLRAVGLQHHYARFTSVGVCHAAHLSELTVEDYPLLGIRSMEDRTRLFQLVQLVKTLDLENLGYDEGDANYDYVGSSSSRDGFRNPDEDISNGENDSGGAMRRASTTGTSCVRRLDFSDEATHHQRKLFSCPGGTGHVYASHNTNNEPLLGRVSHLDNGSAGAHGCQKHNNYTPDVHSHSSNLQKGEIVKQDVTGRISMSNSNTTSPSHCVPCHKQKHSPLVASNTFNSKTFVHRKRASRKHHLYTEKDSGEAFEPIVMPTPVYEAKRQAGYNYGLPLSSPPAANKGREAGEQRISVCVRKRPLTCAESRRGEVDAVTTSGGDCVIVHESKEAVDLKQYILQHRFYFDQVFGEESSNKEVYQRTAYPLVQHMLNGGKATCFAYGQTGAGKTHTMLGSSPGRPGLYALAVRDIFAHLSTTHAYSSLQVYVSFFEIYCGQLYDLLDHRKRLFAREDGQKVVHISGLRNVRVDSVNLLLEVISQGTEERTQGVSGVNPLSSRSHALLQIQLRDQNQRITGRMWFVDLAGSERASDAKEPGKQSRMEGAEINRSLLALKECIRSLDREESHTPFRQSKLTQVLKDSFVGDSMTCMIANISPGHTASEHTLNTLRYADRVKELPGHRGLRGRRKGKTVPVSKHDLSHSSSGSRSGSGGTRGKSPPKKPKLGIQSNAFGSNTPNTKSPVVGAILCSTPKSSRCGEETNAKGGRGIGLEHTTPVSGWLGMGDKRRGSMGARQRESMKTQSEIYTDSIPSVRPQHAKTKLMLGQSVDKHLSLWEEQRKCALSSTNAESGFKRKENLQELRQVEHIRDTHVEADRQSRRGLQKADERHTEREMHLRRYHEQLQQFMPTFISAHMCQGLHEVLDAYKAKAEVRVDGNNVDTRGEESRFECDRGRRRSTEAAGEVRVRRDDWRPFGMEGGERRRRKWAWGATADTESANRMTGAIPGNAGAQSSYGCDSEDRGDVGVEGLNTSDVTADNVWNTEQGVAAGSSNDSSHLFRHPPFESPHQLAPAERPLSPACEHTNIIQTPDELTEVCFGSKHTECSNTLSSNSQLQKEGFAAISSGRQLPLTSAITQIGCKNPSESLKLSEPPAGTQEHNSPDDTISLNYTMELLSISLLQVDQQPATVSFLQGGLYSTSLCWPETETRENNRGQGGKHFLLRKEMLGKNVEDEDAEFRLSLLELPVVKTCHSTASDTTEWKTDRTLQVGRSKSYIHDVVLQQQETNSTPQTTAALSNKAPVSPLKPSGT</sequence>
<dbReference type="InParanoid" id="A0A6P7IZF5"/>
<keyword evidence="3 8" id="KW-0547">Nucleotide-binding</keyword>
<feature type="compositionally biased region" description="Basic and acidic residues" evidence="9">
    <location>
        <begin position="731"/>
        <end position="746"/>
    </location>
</feature>
<dbReference type="GO" id="GO:0003777">
    <property type="term" value="F:microtubule motor activity"/>
    <property type="evidence" value="ECO:0007669"/>
    <property type="project" value="InterPro"/>
</dbReference>
<organism evidence="11 12">
    <name type="scientific">Parambassis ranga</name>
    <name type="common">Indian glassy fish</name>
    <dbReference type="NCBI Taxonomy" id="210632"/>
    <lineage>
        <taxon>Eukaryota</taxon>
        <taxon>Metazoa</taxon>
        <taxon>Chordata</taxon>
        <taxon>Craniata</taxon>
        <taxon>Vertebrata</taxon>
        <taxon>Euteleostomi</taxon>
        <taxon>Actinopterygii</taxon>
        <taxon>Neopterygii</taxon>
        <taxon>Teleostei</taxon>
        <taxon>Neoteleostei</taxon>
        <taxon>Acanthomorphata</taxon>
        <taxon>Ovalentaria</taxon>
        <taxon>Ambassidae</taxon>
        <taxon>Parambassis</taxon>
    </lineage>
</organism>
<dbReference type="SUPFAM" id="SSF52540">
    <property type="entry name" value="P-loop containing nucleoside triphosphate hydrolases"/>
    <property type="match status" value="1"/>
</dbReference>
<keyword evidence="2" id="KW-0493">Microtubule</keyword>
<comment type="similarity">
    <text evidence="7">Belongs to the TRAFAC class myosin-kinesin ATPase superfamily. Kinesin family. KIN-13 subfamily.</text>
</comment>
<keyword evidence="6" id="KW-0206">Cytoskeleton</keyword>
<dbReference type="Gene3D" id="3.40.850.10">
    <property type="entry name" value="Kinesin motor domain"/>
    <property type="match status" value="1"/>
</dbReference>
<evidence type="ECO:0000313" key="11">
    <source>
        <dbReference type="Proteomes" id="UP000515145"/>
    </source>
</evidence>
<evidence type="ECO:0000256" key="1">
    <source>
        <dbReference type="ARBA" id="ARBA00004245"/>
    </source>
</evidence>
<dbReference type="GeneID" id="114441173"/>
<reference evidence="12" key="1">
    <citation type="submission" date="2025-08" db="UniProtKB">
        <authorList>
            <consortium name="RefSeq"/>
        </authorList>
    </citation>
    <scope>IDENTIFICATION</scope>
</reference>
<feature type="region of interest" description="Disordered" evidence="9">
    <location>
        <begin position="1089"/>
        <end position="1110"/>
    </location>
</feature>
<dbReference type="PRINTS" id="PR00380">
    <property type="entry name" value="KINESINHEAVY"/>
</dbReference>
<dbReference type="PROSITE" id="PS00411">
    <property type="entry name" value="KINESIN_MOTOR_1"/>
    <property type="match status" value="1"/>
</dbReference>
<gene>
    <name evidence="12" type="primary">LOC114441173</name>
</gene>
<keyword evidence="11" id="KW-1185">Reference proteome</keyword>
<feature type="domain" description="Kinesin motor" evidence="10">
    <location>
        <begin position="301"/>
        <end position="625"/>
    </location>
</feature>
<dbReference type="InterPro" id="IPR013761">
    <property type="entry name" value="SAM/pointed_sf"/>
</dbReference>
<dbReference type="GO" id="GO:0005874">
    <property type="term" value="C:microtubule"/>
    <property type="evidence" value="ECO:0007669"/>
    <property type="project" value="UniProtKB-KW"/>
</dbReference>
<protein>
    <submittedName>
        <fullName evidence="12">Kinesin-like protein KIN-14L</fullName>
    </submittedName>
</protein>
<dbReference type="InterPro" id="IPR036961">
    <property type="entry name" value="Kinesin_motor_dom_sf"/>
</dbReference>
<evidence type="ECO:0000256" key="3">
    <source>
        <dbReference type="ARBA" id="ARBA00022741"/>
    </source>
</evidence>
<dbReference type="GO" id="GO:0007019">
    <property type="term" value="P:microtubule depolymerization"/>
    <property type="evidence" value="ECO:0007669"/>
    <property type="project" value="UniProtKB-ARBA"/>
</dbReference>
<dbReference type="AlphaFoldDB" id="A0A6P7IZF5"/>
<dbReference type="SUPFAM" id="SSF47769">
    <property type="entry name" value="SAM/Pointed domain"/>
    <property type="match status" value="1"/>
</dbReference>
<feature type="binding site" evidence="8">
    <location>
        <begin position="391"/>
        <end position="398"/>
    </location>
    <ligand>
        <name>ATP</name>
        <dbReference type="ChEBI" id="CHEBI:30616"/>
    </ligand>
</feature>
<evidence type="ECO:0000259" key="10">
    <source>
        <dbReference type="PROSITE" id="PS50067"/>
    </source>
</evidence>
<feature type="compositionally biased region" description="Polar residues" evidence="9">
    <location>
        <begin position="1231"/>
        <end position="1242"/>
    </location>
</feature>
<dbReference type="OrthoDB" id="3176171at2759"/>
<evidence type="ECO:0000256" key="6">
    <source>
        <dbReference type="ARBA" id="ARBA00023212"/>
    </source>
</evidence>
<evidence type="ECO:0000256" key="7">
    <source>
        <dbReference type="ARBA" id="ARBA00061030"/>
    </source>
</evidence>
<feature type="region of interest" description="Disordered" evidence="9">
    <location>
        <begin position="701"/>
        <end position="750"/>
    </location>
</feature>
<comment type="subcellular location">
    <subcellularLocation>
        <location evidence="1">Cytoplasm</location>
        <location evidence="1">Cytoskeleton</location>
    </subcellularLocation>
</comment>
<dbReference type="Pfam" id="PF00225">
    <property type="entry name" value="Kinesin"/>
    <property type="match status" value="1"/>
</dbReference>
<dbReference type="RefSeq" id="XP_028269774.1">
    <property type="nucleotide sequence ID" value="XM_028413973.1"/>
</dbReference>
<evidence type="ECO:0000256" key="4">
    <source>
        <dbReference type="ARBA" id="ARBA00022840"/>
    </source>
</evidence>
<feature type="compositionally biased region" description="Polar residues" evidence="9">
    <location>
        <begin position="674"/>
        <end position="688"/>
    </location>
</feature>
<keyword evidence="6" id="KW-0963">Cytoplasm</keyword>
<dbReference type="SMART" id="SM00129">
    <property type="entry name" value="KISc"/>
    <property type="match status" value="1"/>
</dbReference>
<dbReference type="InterPro" id="IPR001752">
    <property type="entry name" value="Kinesin_motor_dom"/>
</dbReference>